<reference evidence="2" key="1">
    <citation type="submission" date="2018-11" db="EMBL/GenBank/DDBJ databases">
        <title>Proposal to divide the Flavobacteriaceae and reorganize its genera based on Amino Acid Identity values calculated from whole genome sequences.</title>
        <authorList>
            <person name="Nicholson A.C."/>
            <person name="Gulvik C.A."/>
            <person name="Whitney A.M."/>
            <person name="Humrighouse B.W."/>
            <person name="Bell M."/>
            <person name="Holmes B."/>
            <person name="Steigerwalt A.G."/>
            <person name="Villarma A."/>
            <person name="Sheth M."/>
            <person name="Batra D."/>
            <person name="Pryor J."/>
            <person name="Bernardet J.-F."/>
            <person name="Hugo C."/>
            <person name="Kampfer P."/>
            <person name="Newman J."/>
            <person name="McQuiston J.R."/>
        </authorList>
    </citation>
    <scope>NUCLEOTIDE SEQUENCE [LARGE SCALE GENOMIC DNA]</scope>
    <source>
        <strain evidence="2">G0229</strain>
    </source>
</reference>
<dbReference type="RefSeq" id="WP_123870964.1">
    <property type="nucleotide sequence ID" value="NZ_CP033932.1"/>
</dbReference>
<dbReference type="GeneID" id="99066350"/>
<dbReference type="EMBL" id="CP033932">
    <property type="protein sequence ID" value="AZB26019.1"/>
    <property type="molecule type" value="Genomic_DNA"/>
</dbReference>
<protein>
    <submittedName>
        <fullName evidence="1">Helix-turn-helix domain-containing protein</fullName>
    </submittedName>
</protein>
<accession>A0A3G6TDU8</accession>
<sequence>MKMNRPNYRIIYEDMLQKQHPDKIKECKELLKKENLDTEDILELNRRIFPKIYGNKEKYSQKHRAYNETDILRILDYQKKNKLNNSQLANHFKMSRNTITKWKKLGKFVK</sequence>
<dbReference type="AlphaFoldDB" id="A0A3G6TDU8"/>
<name>A0A3G6TDU8_9FLAO</name>
<dbReference type="KEGG" id="cben:EG339_16200"/>
<keyword evidence="2" id="KW-1185">Reference proteome</keyword>
<gene>
    <name evidence="1" type="ORF">EG339_16200</name>
</gene>
<organism evidence="1 2">
    <name type="scientific">Chryseobacterium bernardetii</name>
    <dbReference type="NCBI Taxonomy" id="1241978"/>
    <lineage>
        <taxon>Bacteria</taxon>
        <taxon>Pseudomonadati</taxon>
        <taxon>Bacteroidota</taxon>
        <taxon>Flavobacteriia</taxon>
        <taxon>Flavobacteriales</taxon>
        <taxon>Weeksellaceae</taxon>
        <taxon>Chryseobacterium group</taxon>
        <taxon>Chryseobacterium</taxon>
    </lineage>
</organism>
<evidence type="ECO:0000313" key="1">
    <source>
        <dbReference type="EMBL" id="AZB26019.1"/>
    </source>
</evidence>
<dbReference type="Proteomes" id="UP000271193">
    <property type="component" value="Chromosome"/>
</dbReference>
<evidence type="ECO:0000313" key="2">
    <source>
        <dbReference type="Proteomes" id="UP000271193"/>
    </source>
</evidence>
<proteinExistence type="predicted"/>